<accession>A0A6I5L1L2</accession>
<keyword evidence="1" id="KW-0472">Membrane</keyword>
<dbReference type="Proteomes" id="UP000468707">
    <property type="component" value="Unassembled WGS sequence"/>
</dbReference>
<keyword evidence="1" id="KW-1133">Transmembrane helix</keyword>
<evidence type="ECO:0000313" key="3">
    <source>
        <dbReference type="Proteomes" id="UP000468707"/>
    </source>
</evidence>
<dbReference type="AlphaFoldDB" id="A0A6I5L1L2"/>
<organism evidence="2 3">
    <name type="scientific">Flagellimonas sediminis</name>
    <dbReference type="NCBI Taxonomy" id="2696468"/>
    <lineage>
        <taxon>Bacteria</taxon>
        <taxon>Pseudomonadati</taxon>
        <taxon>Bacteroidota</taxon>
        <taxon>Flavobacteriia</taxon>
        <taxon>Flavobacteriales</taxon>
        <taxon>Flavobacteriaceae</taxon>
        <taxon>Flagellimonas</taxon>
    </lineage>
</organism>
<evidence type="ECO:0000313" key="2">
    <source>
        <dbReference type="EMBL" id="NDV44472.1"/>
    </source>
</evidence>
<protein>
    <submittedName>
        <fullName evidence="2">DUF3810 family protein</fullName>
    </submittedName>
</protein>
<comment type="caution">
    <text evidence="2">The sequence shown here is derived from an EMBL/GenBank/DDBJ whole genome shotgun (WGS) entry which is preliminary data.</text>
</comment>
<feature type="transmembrane region" description="Helical" evidence="1">
    <location>
        <begin position="7"/>
        <end position="26"/>
    </location>
</feature>
<keyword evidence="3" id="KW-1185">Reference proteome</keyword>
<dbReference type="Pfam" id="PF12725">
    <property type="entry name" value="DUF3810"/>
    <property type="match status" value="1"/>
</dbReference>
<name>A0A6I5L1L2_9FLAO</name>
<evidence type="ECO:0000256" key="1">
    <source>
        <dbReference type="SAM" id="Phobius"/>
    </source>
</evidence>
<feature type="transmembrane region" description="Helical" evidence="1">
    <location>
        <begin position="46"/>
        <end position="70"/>
    </location>
</feature>
<dbReference type="InterPro" id="IPR024294">
    <property type="entry name" value="DUF3810"/>
</dbReference>
<dbReference type="RefSeq" id="WP_163635904.1">
    <property type="nucleotide sequence ID" value="NZ_JAAAMI010000007.1"/>
</dbReference>
<dbReference type="EMBL" id="JAAAMI010000007">
    <property type="protein sequence ID" value="NDV44472.1"/>
    <property type="molecule type" value="Genomic_DNA"/>
</dbReference>
<reference evidence="2 3" key="1">
    <citation type="submission" date="2020-01" db="EMBL/GenBank/DDBJ databases">
        <title>Muricauda sediminis sp.nov. 40Bstr401.</title>
        <authorList>
            <person name="Xue Z."/>
            <person name="Zhu S."/>
            <person name="Ren N."/>
            <person name="Chen T."/>
            <person name="Chen X."/>
            <person name="Chen J."/>
            <person name="Yang J."/>
        </authorList>
    </citation>
    <scope>NUCLEOTIDE SEQUENCE [LARGE SCALE GENOMIC DNA]</scope>
    <source>
        <strain evidence="2 3">40Bstr401</strain>
    </source>
</reference>
<gene>
    <name evidence="2" type="ORF">GTK07_14155</name>
</gene>
<keyword evidence="1" id="KW-0812">Transmembrane</keyword>
<feature type="transmembrane region" description="Helical" evidence="1">
    <location>
        <begin position="91"/>
        <end position="111"/>
    </location>
</feature>
<sequence length="357" mass="41730">MGQKTKTILVILFPIQIFLVGLLARYPDWVEEYYSNGIYVYISRFLRMLFGWLPFSFGDVLYTALFLLAGRYLYKQWKRIKVKPLNFVKDVVVVLSIAYFAFHLLWGMNYYRQPITWKLNIDRQYTLDELVRFTQTVAQKTNDYQQQITQDSLAPVHIPYPKREIFQKTEDAYALLQKQFPEFEYTNPSLKSSIYSLPLTIMGYGGYLNPFTNEAQVNGITPAFRLPMVSGHEVGHQLGYSAEDATNFIGYLVTSNSDDVYFKYASYHHALGYCLSDLFYKDETQYKRILATLNPGVKENFKELNDFWKKYENPLEPMFKSVFNTFLKVNNQKEGIKSYNGVVGLMINYENSPSSKF</sequence>
<proteinExistence type="predicted"/>